<dbReference type="EMBL" id="QKYT01001274">
    <property type="protein sequence ID" value="RIA79481.1"/>
    <property type="molecule type" value="Genomic_DNA"/>
</dbReference>
<dbReference type="AlphaFoldDB" id="A0A397S9T4"/>
<evidence type="ECO:0000313" key="2">
    <source>
        <dbReference type="Proteomes" id="UP000265703"/>
    </source>
</evidence>
<reference evidence="1 2" key="1">
    <citation type="submission" date="2018-06" db="EMBL/GenBank/DDBJ databases">
        <title>Comparative genomics reveals the genomic features of Rhizophagus irregularis, R. cerebriforme, R. diaphanum and Gigaspora rosea, and their symbiotic lifestyle signature.</title>
        <authorList>
            <person name="Morin E."/>
            <person name="San Clemente H."/>
            <person name="Chen E.C.H."/>
            <person name="De La Providencia I."/>
            <person name="Hainaut M."/>
            <person name="Kuo A."/>
            <person name="Kohler A."/>
            <person name="Murat C."/>
            <person name="Tang N."/>
            <person name="Roy S."/>
            <person name="Loubradou J."/>
            <person name="Henrissat B."/>
            <person name="Grigoriev I.V."/>
            <person name="Corradi N."/>
            <person name="Roux C."/>
            <person name="Martin F.M."/>
        </authorList>
    </citation>
    <scope>NUCLEOTIDE SEQUENCE [LARGE SCALE GENOMIC DNA]</scope>
    <source>
        <strain evidence="1 2">DAOM 227022</strain>
    </source>
</reference>
<dbReference type="Proteomes" id="UP000265703">
    <property type="component" value="Unassembled WGS sequence"/>
</dbReference>
<sequence>MFNLKTYSKTFTFLTFHILNNKKIFIKIHYDNCEFVVRKLHIKERITHKMSKFYIGDVTSVQLYSVKI</sequence>
<feature type="non-terminal residue" evidence="1">
    <location>
        <position position="68"/>
    </location>
</feature>
<gene>
    <name evidence="1" type="ORF">C1645_794315</name>
</gene>
<accession>A0A397S9T4</accession>
<name>A0A397S9T4_9GLOM</name>
<comment type="caution">
    <text evidence="1">The sequence shown here is derived from an EMBL/GenBank/DDBJ whole genome shotgun (WGS) entry which is preliminary data.</text>
</comment>
<organism evidence="1 2">
    <name type="scientific">Glomus cerebriforme</name>
    <dbReference type="NCBI Taxonomy" id="658196"/>
    <lineage>
        <taxon>Eukaryota</taxon>
        <taxon>Fungi</taxon>
        <taxon>Fungi incertae sedis</taxon>
        <taxon>Mucoromycota</taxon>
        <taxon>Glomeromycotina</taxon>
        <taxon>Glomeromycetes</taxon>
        <taxon>Glomerales</taxon>
        <taxon>Glomeraceae</taxon>
        <taxon>Glomus</taxon>
    </lineage>
</organism>
<proteinExistence type="predicted"/>
<protein>
    <submittedName>
        <fullName evidence="1">Uncharacterized protein</fullName>
    </submittedName>
</protein>
<keyword evidence="2" id="KW-1185">Reference proteome</keyword>
<evidence type="ECO:0000313" key="1">
    <source>
        <dbReference type="EMBL" id="RIA79481.1"/>
    </source>
</evidence>